<evidence type="ECO:0000313" key="1">
    <source>
        <dbReference type="EMBL" id="KAF7992876.1"/>
    </source>
</evidence>
<dbReference type="AlphaFoldDB" id="A0A834XUA3"/>
<sequence length="83" mass="9822">MTHSKIQVEDEESRLAIRFLRKRTKKFNWGHHKSSPKDDEIEKQDEKLKGLEIEHLTEAVNSKLEITTSHPEVRLKAFQQKVD</sequence>
<dbReference type="EMBL" id="JACMRX010000003">
    <property type="protein sequence ID" value="KAF7992876.1"/>
    <property type="molecule type" value="Genomic_DNA"/>
</dbReference>
<organism evidence="1 2">
    <name type="scientific">Aphidius gifuensis</name>
    <name type="common">Parasitoid wasp</name>
    <dbReference type="NCBI Taxonomy" id="684658"/>
    <lineage>
        <taxon>Eukaryota</taxon>
        <taxon>Metazoa</taxon>
        <taxon>Ecdysozoa</taxon>
        <taxon>Arthropoda</taxon>
        <taxon>Hexapoda</taxon>
        <taxon>Insecta</taxon>
        <taxon>Pterygota</taxon>
        <taxon>Neoptera</taxon>
        <taxon>Endopterygota</taxon>
        <taxon>Hymenoptera</taxon>
        <taxon>Apocrita</taxon>
        <taxon>Ichneumonoidea</taxon>
        <taxon>Braconidae</taxon>
        <taxon>Aphidiinae</taxon>
        <taxon>Aphidius</taxon>
    </lineage>
</organism>
<name>A0A834XUA3_APHGI</name>
<evidence type="ECO:0000313" key="2">
    <source>
        <dbReference type="Proteomes" id="UP000639338"/>
    </source>
</evidence>
<keyword evidence="2" id="KW-1185">Reference proteome</keyword>
<accession>A0A834XUA3</accession>
<gene>
    <name evidence="1" type="ORF">HCN44_005220</name>
</gene>
<dbReference type="Proteomes" id="UP000639338">
    <property type="component" value="Unassembled WGS sequence"/>
</dbReference>
<proteinExistence type="predicted"/>
<comment type="caution">
    <text evidence="1">The sequence shown here is derived from an EMBL/GenBank/DDBJ whole genome shotgun (WGS) entry which is preliminary data.</text>
</comment>
<protein>
    <submittedName>
        <fullName evidence="1">Uncharacterized protein</fullName>
    </submittedName>
</protein>
<reference evidence="1 2" key="1">
    <citation type="submission" date="2020-08" db="EMBL/GenBank/DDBJ databases">
        <title>Aphidius gifuensis genome sequencing and assembly.</title>
        <authorList>
            <person name="Du Z."/>
        </authorList>
    </citation>
    <scope>NUCLEOTIDE SEQUENCE [LARGE SCALE GENOMIC DNA]</scope>
    <source>
        <strain evidence="1">YNYX2018</strain>
        <tissue evidence="1">Adults</tissue>
    </source>
</reference>